<feature type="domain" description="Carbohydrate kinase FGGY C-terminal" evidence="5">
    <location>
        <begin position="246"/>
        <end position="440"/>
    </location>
</feature>
<keyword evidence="3 6" id="KW-0418">Kinase</keyword>
<dbReference type="PANTHER" id="PTHR10196">
    <property type="entry name" value="SUGAR KINASE"/>
    <property type="match status" value="1"/>
</dbReference>
<reference evidence="6 7" key="1">
    <citation type="submission" date="2016-10" db="EMBL/GenBank/DDBJ databases">
        <authorList>
            <person name="de Groot N.N."/>
        </authorList>
    </citation>
    <scope>NUCLEOTIDE SEQUENCE [LARGE SCALE GENOMIC DNA]</scope>
    <source>
        <strain evidence="7">E92,LMG 26720,CCM 7988</strain>
    </source>
</reference>
<dbReference type="STRING" id="1079859.SAMN04515674_11614"/>
<dbReference type="RefSeq" id="WP_092019149.1">
    <property type="nucleotide sequence ID" value="NZ_FOXH01000016.1"/>
</dbReference>
<keyword evidence="7" id="KW-1185">Reference proteome</keyword>
<dbReference type="InterPro" id="IPR018484">
    <property type="entry name" value="FGGY_N"/>
</dbReference>
<keyword evidence="2" id="KW-0808">Transferase</keyword>
<dbReference type="Proteomes" id="UP000199306">
    <property type="component" value="Unassembled WGS sequence"/>
</dbReference>
<accession>A0A1I5XX40</accession>
<name>A0A1I5XX40_9BACT</name>
<dbReference type="Gene3D" id="3.30.420.40">
    <property type="match status" value="2"/>
</dbReference>
<evidence type="ECO:0000313" key="7">
    <source>
        <dbReference type="Proteomes" id="UP000199306"/>
    </source>
</evidence>
<feature type="domain" description="Carbohydrate kinase FGGY N-terminal" evidence="4">
    <location>
        <begin position="7"/>
        <end position="218"/>
    </location>
</feature>
<evidence type="ECO:0000313" key="6">
    <source>
        <dbReference type="EMBL" id="SFQ36519.1"/>
    </source>
</evidence>
<dbReference type="CDD" id="cd07772">
    <property type="entry name" value="ASKHA_NBD_FGGY_NaCK-like"/>
    <property type="match status" value="1"/>
</dbReference>
<evidence type="ECO:0000259" key="5">
    <source>
        <dbReference type="Pfam" id="PF21546"/>
    </source>
</evidence>
<evidence type="ECO:0000256" key="1">
    <source>
        <dbReference type="ARBA" id="ARBA00009156"/>
    </source>
</evidence>
<dbReference type="InterPro" id="IPR049382">
    <property type="entry name" value="FGGY_C_2"/>
</dbReference>
<gene>
    <name evidence="6" type="ORF">SAMN04515674_11614</name>
</gene>
<dbReference type="PANTHER" id="PTHR10196:SF57">
    <property type="entry name" value="XYLULOSE KINASE"/>
    <property type="match status" value="1"/>
</dbReference>
<dbReference type="GO" id="GO:0004856">
    <property type="term" value="F:D-xylulokinase activity"/>
    <property type="evidence" value="ECO:0007669"/>
    <property type="project" value="TreeGrafter"/>
</dbReference>
<dbReference type="Pfam" id="PF00370">
    <property type="entry name" value="FGGY_N"/>
    <property type="match status" value="1"/>
</dbReference>
<dbReference type="GO" id="GO:0005997">
    <property type="term" value="P:xylulose metabolic process"/>
    <property type="evidence" value="ECO:0007669"/>
    <property type="project" value="TreeGrafter"/>
</dbReference>
<proteinExistence type="inferred from homology"/>
<organism evidence="6 7">
    <name type="scientific">Pseudarcicella hirudinis</name>
    <dbReference type="NCBI Taxonomy" id="1079859"/>
    <lineage>
        <taxon>Bacteria</taxon>
        <taxon>Pseudomonadati</taxon>
        <taxon>Bacteroidota</taxon>
        <taxon>Cytophagia</taxon>
        <taxon>Cytophagales</taxon>
        <taxon>Flectobacillaceae</taxon>
        <taxon>Pseudarcicella</taxon>
    </lineage>
</organism>
<dbReference type="AlphaFoldDB" id="A0A1I5XX40"/>
<dbReference type="OrthoDB" id="9786272at2"/>
<protein>
    <submittedName>
        <fullName evidence="6">Sugar (Pentulose or hexulose) kinase</fullName>
    </submittedName>
</protein>
<dbReference type="SUPFAM" id="SSF53067">
    <property type="entry name" value="Actin-like ATPase domain"/>
    <property type="match status" value="2"/>
</dbReference>
<evidence type="ECO:0000256" key="3">
    <source>
        <dbReference type="ARBA" id="ARBA00022777"/>
    </source>
</evidence>
<dbReference type="Pfam" id="PF21546">
    <property type="entry name" value="FGGY_C_2"/>
    <property type="match status" value="1"/>
</dbReference>
<dbReference type="GO" id="GO:0005829">
    <property type="term" value="C:cytosol"/>
    <property type="evidence" value="ECO:0007669"/>
    <property type="project" value="TreeGrafter"/>
</dbReference>
<sequence>MKTSVCAIFDIGKTNKKLFLFDEQYKIVLEKSTQFTETADEDGDPCEDLNLLSDWLLTSLEEVLTLTEFDIKGINFSTYGASFVHLDANGKSIAPLYNYLKPYPEELKKQFYENYGGEKQFSKLTASPVLGSLNSGMILYRLKHEKPELFRQIKYSLHLPQFVSFLVTNQYYSDLTSIGCHTNLWNFEENSYHFWVHNEGIDEKLAPLFPADSVIEREVKEQIRKVGIGLHDSSAALIPYLSSFHEPFILISTGTWCISLNPFNHNPISSEELQYDCLCYMHFQGKPVKASRLFAGYEHELQTKRLSEFFGKEQDYYKQIGYDAAIIQKLHASAENPAGEYENLRKPPMQESLFGHRELSAFENYEEAYHRLILDIIAQQLISTELVLNNSPVKRIFVDGGFGKNPIYMNLLAAAFPGIEVFAASVAQATSLGAALAIHKDWNSRSLPGDLIDLRHYSVTQSLFL</sequence>
<comment type="similarity">
    <text evidence="1">Belongs to the FGGY kinase family.</text>
</comment>
<evidence type="ECO:0000256" key="2">
    <source>
        <dbReference type="ARBA" id="ARBA00022679"/>
    </source>
</evidence>
<dbReference type="InterPro" id="IPR043129">
    <property type="entry name" value="ATPase_NBD"/>
</dbReference>
<dbReference type="EMBL" id="FOXH01000016">
    <property type="protein sequence ID" value="SFQ36519.1"/>
    <property type="molecule type" value="Genomic_DNA"/>
</dbReference>
<evidence type="ECO:0000259" key="4">
    <source>
        <dbReference type="Pfam" id="PF00370"/>
    </source>
</evidence>